<dbReference type="PANTHER" id="PTHR41368">
    <property type="entry name" value="PROTEIN YGHO"/>
    <property type="match status" value="1"/>
</dbReference>
<dbReference type="EMBL" id="ACUZ02000033">
    <property type="protein sequence ID" value="EFB31802.1"/>
    <property type="molecule type" value="Genomic_DNA"/>
</dbReference>
<reference evidence="1 2" key="1">
    <citation type="submission" date="2009-11" db="EMBL/GenBank/DDBJ databases">
        <authorList>
            <person name="Weinstock G."/>
            <person name="Sodergren E."/>
            <person name="Clifton S."/>
            <person name="Fulton L."/>
            <person name="Fulton B."/>
            <person name="Courtney L."/>
            <person name="Fronick C."/>
            <person name="Harrison M."/>
            <person name="Strong C."/>
            <person name="Farmer C."/>
            <person name="Delahaunty K."/>
            <person name="Markovic C."/>
            <person name="Hall O."/>
            <person name="Minx P."/>
            <person name="Tomlinson C."/>
            <person name="Mitreva M."/>
            <person name="Nelson J."/>
            <person name="Hou S."/>
            <person name="Wollam A."/>
            <person name="Pepin K.H."/>
            <person name="Johnson M."/>
            <person name="Bhonagiri V."/>
            <person name="Nash W.E."/>
            <person name="Warren W."/>
            <person name="Chinwalla A."/>
            <person name="Mardis E.R."/>
            <person name="Wilson R.K."/>
        </authorList>
    </citation>
    <scope>NUCLEOTIDE SEQUENCE [LARGE SCALE GENOMIC DNA]</scope>
    <source>
        <strain evidence="1 2">F0302</strain>
    </source>
</reference>
<dbReference type="SUPFAM" id="SSF55729">
    <property type="entry name" value="Acyl-CoA N-acyltransferases (Nat)"/>
    <property type="match status" value="1"/>
</dbReference>
<dbReference type="STRING" id="649760.HMPREF0971_01803"/>
<organism evidence="1 2">
    <name type="scientific">Segatella oris F0302</name>
    <dbReference type="NCBI Taxonomy" id="649760"/>
    <lineage>
        <taxon>Bacteria</taxon>
        <taxon>Pseudomonadati</taxon>
        <taxon>Bacteroidota</taxon>
        <taxon>Bacteroidia</taxon>
        <taxon>Bacteroidales</taxon>
        <taxon>Prevotellaceae</taxon>
        <taxon>Segatella</taxon>
    </lineage>
</organism>
<protein>
    <recommendedName>
        <fullName evidence="3">N-acetyltransferase domain-containing protein</fullName>
    </recommendedName>
</protein>
<name>D1QS47_9BACT</name>
<dbReference type="AlphaFoldDB" id="D1QS47"/>
<dbReference type="PANTHER" id="PTHR41368:SF1">
    <property type="entry name" value="PROTEIN YGHO"/>
    <property type="match status" value="1"/>
</dbReference>
<dbReference type="Gene3D" id="3.40.630.30">
    <property type="match status" value="1"/>
</dbReference>
<dbReference type="InterPro" id="IPR039968">
    <property type="entry name" value="BcerS-like"/>
</dbReference>
<dbReference type="InterPro" id="IPR016181">
    <property type="entry name" value="Acyl_CoA_acyltransferase"/>
</dbReference>
<evidence type="ECO:0008006" key="3">
    <source>
        <dbReference type="Google" id="ProtNLM"/>
    </source>
</evidence>
<evidence type="ECO:0000313" key="1">
    <source>
        <dbReference type="EMBL" id="EFB31802.1"/>
    </source>
</evidence>
<evidence type="ECO:0000313" key="2">
    <source>
        <dbReference type="Proteomes" id="UP000004079"/>
    </source>
</evidence>
<dbReference type="Proteomes" id="UP000004079">
    <property type="component" value="Unassembled WGS sequence"/>
</dbReference>
<accession>D1QS47</accession>
<comment type="caution">
    <text evidence="1">The sequence shown here is derived from an EMBL/GenBank/DDBJ whole genome shotgun (WGS) entry which is preliminary data.</text>
</comment>
<gene>
    <name evidence="1" type="ORF">HMPREF0971_01803</name>
</gene>
<proteinExistence type="predicted"/>
<dbReference type="RefSeq" id="WP_004373390.1">
    <property type="nucleotide sequence ID" value="NZ_GG703885.1"/>
</dbReference>
<sequence length="400" mass="47104">MMNTTIEIKVVENLSDLKKFVQFYYDLYRDCEQAVPFLFSDEMNTLRKDRNPSFECCEACYFMAWRNGQIVGRIAAIINHRANEKWNCKVVRFDWFDFIDDEEVSAALLQTAEEWGRKRGMTEIAGPLGFTDMDREGLLIEGFDSLATMYINYNYPYYQRHIERLEGFRKDNDYLEYRIRIPEVAPPKVGKLAEMIVSRYNLHVHKFTQDELINKGMGRKVFDILNATYKDLYGFSELSDRQIDALVNDYIRKADLNLVTAVVDGNRNNEMIGFGISFPSFSKALRKTRDGRLFPLGWWPLLRVLKWHKTDTVDLLLIGVLPEYRRKGANALIFNDLINHYRAYGFKWAEAMPQMESNTAVRNEWQYFDSQQHRRHRCYRKEIGDASNLSEGGRRLVNNR</sequence>
<dbReference type="HOGENOM" id="CLU_053649_0_0_10"/>